<proteinExistence type="predicted"/>
<keyword evidence="2" id="KW-1185">Reference proteome</keyword>
<dbReference type="Proteomes" id="UP000004980">
    <property type="component" value="Unassembled WGS sequence"/>
</dbReference>
<gene>
    <name evidence="1" type="ORF">WQE_36115</name>
</gene>
<comment type="caution">
    <text evidence="1">The sequence shown here is derived from an EMBL/GenBank/DDBJ whole genome shotgun (WGS) entry which is preliminary data.</text>
</comment>
<name>A0ABN0FBH0_9BURK</name>
<accession>A0ABN0FBH0</accession>
<protein>
    <recommendedName>
        <fullName evidence="3">Transposase</fullName>
    </recommendedName>
</protein>
<evidence type="ECO:0000313" key="1">
    <source>
        <dbReference type="EMBL" id="EIM96050.1"/>
    </source>
</evidence>
<evidence type="ECO:0000313" key="2">
    <source>
        <dbReference type="Proteomes" id="UP000004980"/>
    </source>
</evidence>
<evidence type="ECO:0008006" key="3">
    <source>
        <dbReference type="Google" id="ProtNLM"/>
    </source>
</evidence>
<organism evidence="1 2">
    <name type="scientific">Paraburkholderia hospita</name>
    <dbReference type="NCBI Taxonomy" id="169430"/>
    <lineage>
        <taxon>Bacteria</taxon>
        <taxon>Pseudomonadati</taxon>
        <taxon>Pseudomonadota</taxon>
        <taxon>Betaproteobacteria</taxon>
        <taxon>Burkholderiales</taxon>
        <taxon>Burkholderiaceae</taxon>
        <taxon>Paraburkholderia</taxon>
    </lineage>
</organism>
<dbReference type="EMBL" id="AKAU01000212">
    <property type="protein sequence ID" value="EIM96050.1"/>
    <property type="molecule type" value="Genomic_DNA"/>
</dbReference>
<dbReference type="RefSeq" id="WP_007589876.1">
    <property type="nucleotide sequence ID" value="NZ_AKAU01000212.1"/>
</dbReference>
<reference evidence="1 2" key="1">
    <citation type="journal article" date="2012" name="J. Bacteriol.">
        <title>Draft Genome Sequence of the Soil Bacterium Burkholderia terrae Strain BS001, Which Interacts with Fungal Surface Structures.</title>
        <authorList>
            <person name="Nazir R."/>
            <person name="Hansen M.A."/>
            <person name="Sorensen S."/>
            <person name="van Elsas J.D."/>
        </authorList>
    </citation>
    <scope>NUCLEOTIDE SEQUENCE [LARGE SCALE GENOMIC DNA]</scope>
    <source>
        <strain evidence="1 2">BS001</strain>
    </source>
</reference>
<sequence>MIDSMEQESVKAEIIHAKWLVWHAKGSKVLGRIKALDSRLLSREGYEFKTLCWNLNTISSYLTNDTRTLVNYGARHRKGLPISSSIAESAVNHVVSYRMAKKRQMRWTDEAVHCMVQVRVAVLNGEFSPRRISALKIADSGSGKCIGPASAGVLWPTGSTERAIMP</sequence>